<dbReference type="Gene3D" id="3.30.43.10">
    <property type="entry name" value="Uridine Diphospho-n-acetylenolpyruvylglucosamine Reductase, domain 2"/>
    <property type="match status" value="1"/>
</dbReference>
<keyword evidence="1" id="KW-0285">Flavoprotein</keyword>
<dbReference type="PROSITE" id="PS51387">
    <property type="entry name" value="FAD_PCMH"/>
    <property type="match status" value="1"/>
</dbReference>
<dbReference type="InterPro" id="IPR016167">
    <property type="entry name" value="FAD-bd_PCMH_sub1"/>
</dbReference>
<evidence type="ECO:0000256" key="2">
    <source>
        <dbReference type="ARBA" id="ARBA00022827"/>
    </source>
</evidence>
<comment type="caution">
    <text evidence="5">The sequence shown here is derived from an EMBL/GenBank/DDBJ whole genome shotgun (WGS) entry which is preliminary data.</text>
</comment>
<dbReference type="SUPFAM" id="SSF56176">
    <property type="entry name" value="FAD-binding/transporter-associated domain-like"/>
    <property type="match status" value="1"/>
</dbReference>
<evidence type="ECO:0000256" key="3">
    <source>
        <dbReference type="ARBA" id="ARBA00023002"/>
    </source>
</evidence>
<keyword evidence="2" id="KW-0274">FAD</keyword>
<dbReference type="PANTHER" id="PTHR42659">
    <property type="entry name" value="XANTHINE DEHYDROGENASE SUBUNIT C-RELATED"/>
    <property type="match status" value="1"/>
</dbReference>
<keyword evidence="6" id="KW-1185">Reference proteome</keyword>
<dbReference type="Pfam" id="PF00941">
    <property type="entry name" value="FAD_binding_5"/>
    <property type="match status" value="1"/>
</dbReference>
<name>A0ABY2X2N5_9RHOB</name>
<dbReference type="InterPro" id="IPR016166">
    <property type="entry name" value="FAD-bd_PCMH"/>
</dbReference>
<organism evidence="5 6">
    <name type="scientific">Arenibacterium halophilum</name>
    <dbReference type="NCBI Taxonomy" id="2583821"/>
    <lineage>
        <taxon>Bacteria</taxon>
        <taxon>Pseudomonadati</taxon>
        <taxon>Pseudomonadota</taxon>
        <taxon>Alphaproteobacteria</taxon>
        <taxon>Rhodobacterales</taxon>
        <taxon>Paracoccaceae</taxon>
        <taxon>Arenibacterium</taxon>
    </lineage>
</organism>
<evidence type="ECO:0000313" key="6">
    <source>
        <dbReference type="Proteomes" id="UP001191082"/>
    </source>
</evidence>
<dbReference type="Proteomes" id="UP001191082">
    <property type="component" value="Unassembled WGS sequence"/>
</dbReference>
<sequence>MKPAPFTHDRPDTAAAVASALAGDGAKIIAGGQSLGPMMNLRLARPAHLVGLTALPGMTEITETGGAIHVGAGVTHARIEDGDSPVTLPPMLRHVARGIAYRAVRNKGTIGGSLAHADPAADWVTTLTALDATLHLRGRESARQVPMRDFMLGAYRTALAPQEFIETVTLRTSMREALWGYDKICRKVGEFADAMAALVLVPGEGYARLVVGATGGRPLLLPDLAAQIARTAQHPGPDVLRAALAEHLPEADRVKLHLLTTALDRAIAKVIPA</sequence>
<evidence type="ECO:0000313" key="5">
    <source>
        <dbReference type="EMBL" id="TMV09237.1"/>
    </source>
</evidence>
<evidence type="ECO:0000259" key="4">
    <source>
        <dbReference type="PROSITE" id="PS51387"/>
    </source>
</evidence>
<dbReference type="InterPro" id="IPR016169">
    <property type="entry name" value="FAD-bd_PCMH_sub2"/>
</dbReference>
<evidence type="ECO:0000256" key="1">
    <source>
        <dbReference type="ARBA" id="ARBA00022630"/>
    </source>
</evidence>
<dbReference type="InterPro" id="IPR051312">
    <property type="entry name" value="Diverse_Substr_Oxidored"/>
</dbReference>
<feature type="domain" description="FAD-binding PCMH-type" evidence="4">
    <location>
        <begin position="1"/>
        <end position="175"/>
    </location>
</feature>
<dbReference type="InterPro" id="IPR036318">
    <property type="entry name" value="FAD-bd_PCMH-like_sf"/>
</dbReference>
<dbReference type="PANTHER" id="PTHR42659:SF2">
    <property type="entry name" value="XANTHINE DEHYDROGENASE SUBUNIT C-RELATED"/>
    <property type="match status" value="1"/>
</dbReference>
<gene>
    <name evidence="5" type="ORF">FGK64_19320</name>
</gene>
<dbReference type="InterPro" id="IPR002346">
    <property type="entry name" value="Mopterin_DH_FAD-bd"/>
</dbReference>
<protein>
    <submittedName>
        <fullName evidence="5">Carbon monoxide dehydrogenase</fullName>
    </submittedName>
</protein>
<accession>A0ABY2X2N5</accession>
<reference evidence="5 6" key="1">
    <citation type="submission" date="2019-05" db="EMBL/GenBank/DDBJ databases">
        <title>Marivita sp. nov. isolated from sea sediment.</title>
        <authorList>
            <person name="Kim W."/>
        </authorList>
    </citation>
    <scope>NUCLEOTIDE SEQUENCE [LARGE SCALE GENOMIC DNA]</scope>
    <source>
        <strain evidence="5 6">CAU 1492</strain>
    </source>
</reference>
<dbReference type="RefSeq" id="WP_138865509.1">
    <property type="nucleotide sequence ID" value="NZ_VCPC01000005.1"/>
</dbReference>
<dbReference type="EMBL" id="VCPC01000005">
    <property type="protein sequence ID" value="TMV09237.1"/>
    <property type="molecule type" value="Genomic_DNA"/>
</dbReference>
<proteinExistence type="predicted"/>
<dbReference type="Gene3D" id="3.30.465.10">
    <property type="match status" value="1"/>
</dbReference>
<keyword evidence="3" id="KW-0560">Oxidoreductase</keyword>